<dbReference type="AlphaFoldDB" id="A0A2V2MPZ8"/>
<dbReference type="PANTHER" id="PTHR30266:SF2">
    <property type="entry name" value="LARGE-CONDUCTANCE MECHANOSENSITIVE CHANNEL"/>
    <property type="match status" value="1"/>
</dbReference>
<dbReference type="Pfam" id="PF01741">
    <property type="entry name" value="MscL"/>
    <property type="match status" value="1"/>
</dbReference>
<evidence type="ECO:0000313" key="6">
    <source>
        <dbReference type="EMBL" id="PWR70182.1"/>
    </source>
</evidence>
<evidence type="ECO:0000256" key="4">
    <source>
        <dbReference type="ARBA" id="ARBA00023136"/>
    </source>
</evidence>
<gene>
    <name evidence="6" type="ORF">DK846_15710</name>
</gene>
<keyword evidence="2 5" id="KW-0812">Transmembrane</keyword>
<dbReference type="Gene3D" id="1.10.1200.120">
    <property type="entry name" value="Large-conductance mechanosensitive channel, MscL, domain 1"/>
    <property type="match status" value="1"/>
</dbReference>
<dbReference type="SUPFAM" id="SSF81330">
    <property type="entry name" value="Gated mechanosensitive channel"/>
    <property type="match status" value="1"/>
</dbReference>
<dbReference type="InterPro" id="IPR036019">
    <property type="entry name" value="MscL_channel"/>
</dbReference>
<evidence type="ECO:0000256" key="3">
    <source>
        <dbReference type="ARBA" id="ARBA00022989"/>
    </source>
</evidence>
<evidence type="ECO:0000256" key="1">
    <source>
        <dbReference type="ARBA" id="ARBA00004141"/>
    </source>
</evidence>
<protein>
    <submittedName>
        <fullName evidence="6">Large conductance mechanosensitive channel protein MscL</fullName>
    </submittedName>
</protein>
<dbReference type="GO" id="GO:0016020">
    <property type="term" value="C:membrane"/>
    <property type="evidence" value="ECO:0007669"/>
    <property type="project" value="UniProtKB-SubCell"/>
</dbReference>
<feature type="transmembrane region" description="Helical" evidence="5">
    <location>
        <begin position="72"/>
        <end position="94"/>
    </location>
</feature>
<keyword evidence="3 5" id="KW-1133">Transmembrane helix</keyword>
<dbReference type="RefSeq" id="WP_109969944.1">
    <property type="nucleotide sequence ID" value="NZ_CP176093.1"/>
</dbReference>
<dbReference type="OrthoDB" id="137361at2157"/>
<accession>A0A2V2MPZ8</accession>
<sequence>MAGLISEFLEFLKEYKVVALAVAFIMGVAATSLVKSLVDNIIMPFVGVLVPSGDWKEATFNLGPVHLGIGPFAAECINFIVIAFVVFIIAKYVMKEEKVQKK</sequence>
<dbReference type="PANTHER" id="PTHR30266">
    <property type="entry name" value="MECHANOSENSITIVE CHANNEL MSCL"/>
    <property type="match status" value="1"/>
</dbReference>
<feature type="transmembrane region" description="Helical" evidence="5">
    <location>
        <begin position="17"/>
        <end position="38"/>
    </location>
</feature>
<dbReference type="GO" id="GO:0008381">
    <property type="term" value="F:mechanosensitive monoatomic ion channel activity"/>
    <property type="evidence" value="ECO:0007669"/>
    <property type="project" value="TreeGrafter"/>
</dbReference>
<dbReference type="GeneID" id="97548285"/>
<evidence type="ECO:0000256" key="5">
    <source>
        <dbReference type="SAM" id="Phobius"/>
    </source>
</evidence>
<keyword evidence="4 5" id="KW-0472">Membrane</keyword>
<comment type="caution">
    <text evidence="6">The sequence shown here is derived from an EMBL/GenBank/DDBJ whole genome shotgun (WGS) entry which is preliminary data.</text>
</comment>
<organism evidence="6 7">
    <name type="scientific">Methanospirillum lacunae</name>
    <dbReference type="NCBI Taxonomy" id="668570"/>
    <lineage>
        <taxon>Archaea</taxon>
        <taxon>Methanobacteriati</taxon>
        <taxon>Methanobacteriota</taxon>
        <taxon>Stenosarchaea group</taxon>
        <taxon>Methanomicrobia</taxon>
        <taxon>Methanomicrobiales</taxon>
        <taxon>Methanospirillaceae</taxon>
        <taxon>Methanospirillum</taxon>
    </lineage>
</organism>
<dbReference type="EMBL" id="QGMY01000016">
    <property type="protein sequence ID" value="PWR70182.1"/>
    <property type="molecule type" value="Genomic_DNA"/>
</dbReference>
<dbReference type="Proteomes" id="UP000245657">
    <property type="component" value="Unassembled WGS sequence"/>
</dbReference>
<evidence type="ECO:0000313" key="7">
    <source>
        <dbReference type="Proteomes" id="UP000245657"/>
    </source>
</evidence>
<dbReference type="InterPro" id="IPR037673">
    <property type="entry name" value="MSC/AndL"/>
</dbReference>
<name>A0A2V2MPZ8_9EURY</name>
<proteinExistence type="predicted"/>
<comment type="subcellular location">
    <subcellularLocation>
        <location evidence="1">Membrane</location>
        <topology evidence="1">Multi-pass membrane protein</topology>
    </subcellularLocation>
</comment>
<evidence type="ECO:0000256" key="2">
    <source>
        <dbReference type="ARBA" id="ARBA00022692"/>
    </source>
</evidence>
<reference evidence="6 7" key="1">
    <citation type="submission" date="2018-05" db="EMBL/GenBank/DDBJ databases">
        <title>Draft genome of Methanospirillum lacunae Ki8-1.</title>
        <authorList>
            <person name="Dueholm M.S."/>
            <person name="Nielsen P.H."/>
            <person name="Bakmann L.F."/>
            <person name="Otzen D.E."/>
        </authorList>
    </citation>
    <scope>NUCLEOTIDE SEQUENCE [LARGE SCALE GENOMIC DNA]</scope>
    <source>
        <strain evidence="6 7">Ki8-1</strain>
    </source>
</reference>
<keyword evidence="7" id="KW-1185">Reference proteome</keyword>